<dbReference type="PANTHER" id="PTHR43018">
    <property type="entry name" value="PHOSPHO-2-DEHYDRO-3-DEOXYHEPTONATE ALDOLASE"/>
    <property type="match status" value="1"/>
</dbReference>
<reference evidence="3 4" key="1">
    <citation type="journal article" date="2012" name="J. Bacteriol.">
        <title>Draft Genome Sequence of Cecembia lonarensis Strain LW9T, Isolated from Lonar Lake, a Haloalkaline Lake in India.</title>
        <authorList>
            <person name="Shivaji S."/>
            <person name="Ara S."/>
            <person name="Singh A."/>
            <person name="Pinnaka A.K."/>
        </authorList>
    </citation>
    <scope>NUCLEOTIDE SEQUENCE [LARGE SCALE GENOMIC DNA]</scope>
    <source>
        <strain evidence="3 4">LW9</strain>
    </source>
</reference>
<dbReference type="PATRIC" id="fig|1225176.3.peg.1018"/>
<comment type="caution">
    <text evidence="3">The sequence shown here is derived from an EMBL/GenBank/DDBJ whole genome shotgun (WGS) entry which is preliminary data.</text>
</comment>
<evidence type="ECO:0000256" key="1">
    <source>
        <dbReference type="ARBA" id="ARBA00022679"/>
    </source>
</evidence>
<dbReference type="GO" id="GO:0016832">
    <property type="term" value="F:aldehyde-lyase activity"/>
    <property type="evidence" value="ECO:0007669"/>
    <property type="project" value="InterPro"/>
</dbReference>
<dbReference type="Pfam" id="PF00793">
    <property type="entry name" value="DAHP_synth_1"/>
    <property type="match status" value="1"/>
</dbReference>
<dbReference type="InterPro" id="IPR006218">
    <property type="entry name" value="DAHP1/KDSA"/>
</dbReference>
<dbReference type="Gene3D" id="3.30.70.1140">
    <property type="entry name" value="Phospho-2-dehydro-3-deoxyheptonate aldolase, domain 1"/>
    <property type="match status" value="1"/>
</dbReference>
<evidence type="ECO:0000313" key="4">
    <source>
        <dbReference type="Proteomes" id="UP000004478"/>
    </source>
</evidence>
<organism evidence="3 4">
    <name type="scientific">Cecembia lonarensis (strain CCUG 58316 / KCTC 22772 / LW9)</name>
    <dbReference type="NCBI Taxonomy" id="1225176"/>
    <lineage>
        <taxon>Bacteria</taxon>
        <taxon>Pseudomonadati</taxon>
        <taxon>Bacteroidota</taxon>
        <taxon>Cytophagia</taxon>
        <taxon>Cytophagales</taxon>
        <taxon>Cyclobacteriaceae</taxon>
        <taxon>Cecembia</taxon>
    </lineage>
</organism>
<name>K1M299_CECL9</name>
<dbReference type="AlphaFoldDB" id="K1M299"/>
<keyword evidence="1 3" id="KW-0808">Transferase</keyword>
<dbReference type="NCBIfam" id="NF006421">
    <property type="entry name" value="PRK08673.1"/>
    <property type="match status" value="1"/>
</dbReference>
<dbReference type="InterPro" id="IPR013785">
    <property type="entry name" value="Aldolase_TIM"/>
</dbReference>
<dbReference type="PANTHER" id="PTHR43018:SF2">
    <property type="entry name" value="PHOSPHO-2-DEHYDRO-3-DEOXYHEPTONATE ALDOLASE"/>
    <property type="match status" value="1"/>
</dbReference>
<dbReference type="SUPFAM" id="SSF51569">
    <property type="entry name" value="Aldolase"/>
    <property type="match status" value="1"/>
</dbReference>
<gene>
    <name evidence="3" type="primary">aroF_1</name>
    <name evidence="3" type="ORF">B879_00953</name>
</gene>
<dbReference type="RefSeq" id="WP_009183997.1">
    <property type="nucleotide sequence ID" value="NZ_AMGM01000009.1"/>
</dbReference>
<dbReference type="GO" id="GO:0003849">
    <property type="term" value="F:3-deoxy-7-phosphoheptulonate synthase activity"/>
    <property type="evidence" value="ECO:0007669"/>
    <property type="project" value="UniProtKB-EC"/>
</dbReference>
<keyword evidence="4" id="KW-1185">Reference proteome</keyword>
<dbReference type="EC" id="2.5.1.54" evidence="3"/>
<sequence length="339" mass="37951">MIIQLKEDISEKQKNSLIQEVNEIGYKVTEVKTQLGNYLIGIGKKNFDIRKIGQKDGIKDIHIVSDEYKLVSKKWKAKPTSIDLGDGVFIKDGDMAIIAGPCSIESEDQIRKVVGHLKANGIRMMRGGVFKPRTSPYAFRGMGIDGLKLWYNIAKEEGIKIVTEVMQVSQIEEMYPYTDIYQVGARNTQNFNLLDELGKVDKAVMIKRGISGTIEELLQSAEYVFSGGNEKLILCERGIRTYERASRNTLDLNAVPILKSKSHLPVIVDPSHGIGIREFVPQMALAGVMAGADGIIYETHEVPEKAYSDGQQTLDFSQSALLSDWIRKTFAMRKTFDLL</sequence>
<accession>K1M299</accession>
<dbReference type="EMBL" id="AMGM01000009">
    <property type="protein sequence ID" value="EKB50404.1"/>
    <property type="molecule type" value="Genomic_DNA"/>
</dbReference>
<evidence type="ECO:0000259" key="2">
    <source>
        <dbReference type="Pfam" id="PF00793"/>
    </source>
</evidence>
<dbReference type="OrthoDB" id="9780456at2"/>
<dbReference type="InterPro" id="IPR006268">
    <property type="entry name" value="DAHP_syn_2"/>
</dbReference>
<dbReference type="NCBIfam" id="NF009239">
    <property type="entry name" value="PRK12595.1"/>
    <property type="match status" value="1"/>
</dbReference>
<protein>
    <submittedName>
        <fullName evidence="3">Phospho-2-dehydro-3-deoxyheptonate aldolase</fullName>
        <ecNumber evidence="3">2.5.1.54</ecNumber>
    </submittedName>
</protein>
<dbReference type="Proteomes" id="UP000004478">
    <property type="component" value="Unassembled WGS sequence"/>
</dbReference>
<dbReference type="Gene3D" id="3.20.20.70">
    <property type="entry name" value="Aldolase class I"/>
    <property type="match status" value="1"/>
</dbReference>
<dbReference type="InterPro" id="IPR052899">
    <property type="entry name" value="Class-I_DAHP_synthase"/>
</dbReference>
<dbReference type="NCBIfam" id="TIGR01361">
    <property type="entry name" value="DAHP_synth_Bsub"/>
    <property type="match status" value="1"/>
</dbReference>
<evidence type="ECO:0000313" key="3">
    <source>
        <dbReference type="EMBL" id="EKB50404.1"/>
    </source>
</evidence>
<feature type="domain" description="DAHP synthetase I/KDSA" evidence="2">
    <location>
        <begin position="88"/>
        <end position="331"/>
    </location>
</feature>
<proteinExistence type="predicted"/>
<dbReference type="GO" id="GO:0009073">
    <property type="term" value="P:aromatic amino acid family biosynthetic process"/>
    <property type="evidence" value="ECO:0007669"/>
    <property type="project" value="InterPro"/>
</dbReference>